<keyword evidence="7" id="KW-0808">Transferase</keyword>
<dbReference type="Gene3D" id="3.40.640.10">
    <property type="entry name" value="Type I PLP-dependent aspartate aminotransferase-like (Major domain)"/>
    <property type="match status" value="1"/>
</dbReference>
<dbReference type="InterPro" id="IPR051446">
    <property type="entry name" value="HTH_trans_reg/aminotransferase"/>
</dbReference>
<keyword evidence="3" id="KW-0805">Transcription regulation</keyword>
<keyword evidence="2" id="KW-0663">Pyridoxal phosphate</keyword>
<dbReference type="SUPFAM" id="SSF53383">
    <property type="entry name" value="PLP-dependent transferases"/>
    <property type="match status" value="1"/>
</dbReference>
<reference evidence="7 8" key="1">
    <citation type="submission" date="2024-05" db="EMBL/GenBank/DDBJ databases">
        <title>Sphingomonas sp. HF-S3 16S ribosomal RNA gene Genome sequencing and assembly.</title>
        <authorList>
            <person name="Lee H."/>
        </authorList>
    </citation>
    <scope>NUCLEOTIDE SEQUENCE [LARGE SCALE GENOMIC DNA]</scope>
    <source>
        <strain evidence="7 8">HF-S3</strain>
    </source>
</reference>
<accession>A0ABV0B500</accession>
<comment type="caution">
    <text evidence="7">The sequence shown here is derived from an EMBL/GenBank/DDBJ whole genome shotgun (WGS) entry which is preliminary data.</text>
</comment>
<evidence type="ECO:0000256" key="3">
    <source>
        <dbReference type="ARBA" id="ARBA00023015"/>
    </source>
</evidence>
<protein>
    <submittedName>
        <fullName evidence="7">PLP-dependent aminotransferase family protein</fullName>
    </submittedName>
</protein>
<dbReference type="SMART" id="SM00345">
    <property type="entry name" value="HTH_GNTR"/>
    <property type="match status" value="1"/>
</dbReference>
<evidence type="ECO:0000313" key="7">
    <source>
        <dbReference type="EMBL" id="MEN3746654.1"/>
    </source>
</evidence>
<dbReference type="RefSeq" id="WP_346245660.1">
    <property type="nucleotide sequence ID" value="NZ_JBDIZK010000003.1"/>
</dbReference>
<dbReference type="PANTHER" id="PTHR46577:SF1">
    <property type="entry name" value="HTH-TYPE TRANSCRIPTIONAL REGULATORY PROTEIN GABR"/>
    <property type="match status" value="1"/>
</dbReference>
<dbReference type="CDD" id="cd00609">
    <property type="entry name" value="AAT_like"/>
    <property type="match status" value="1"/>
</dbReference>
<evidence type="ECO:0000259" key="6">
    <source>
        <dbReference type="PROSITE" id="PS50949"/>
    </source>
</evidence>
<dbReference type="InterPro" id="IPR036390">
    <property type="entry name" value="WH_DNA-bd_sf"/>
</dbReference>
<feature type="domain" description="HTH gntR-type" evidence="6">
    <location>
        <begin position="25"/>
        <end position="93"/>
    </location>
</feature>
<dbReference type="EMBL" id="JBDIZK010000003">
    <property type="protein sequence ID" value="MEN3746654.1"/>
    <property type="molecule type" value="Genomic_DNA"/>
</dbReference>
<dbReference type="InterPro" id="IPR036388">
    <property type="entry name" value="WH-like_DNA-bd_sf"/>
</dbReference>
<organism evidence="7 8">
    <name type="scientific">Sphingomonas rustica</name>
    <dbReference type="NCBI Taxonomy" id="3103142"/>
    <lineage>
        <taxon>Bacteria</taxon>
        <taxon>Pseudomonadati</taxon>
        <taxon>Pseudomonadota</taxon>
        <taxon>Alphaproteobacteria</taxon>
        <taxon>Sphingomonadales</taxon>
        <taxon>Sphingomonadaceae</taxon>
        <taxon>Sphingomonas</taxon>
    </lineage>
</organism>
<dbReference type="Pfam" id="PF00392">
    <property type="entry name" value="GntR"/>
    <property type="match status" value="1"/>
</dbReference>
<evidence type="ECO:0000256" key="5">
    <source>
        <dbReference type="ARBA" id="ARBA00023163"/>
    </source>
</evidence>
<dbReference type="InterPro" id="IPR015424">
    <property type="entry name" value="PyrdxlP-dep_Trfase"/>
</dbReference>
<keyword evidence="7" id="KW-0032">Aminotransferase</keyword>
<dbReference type="InterPro" id="IPR004839">
    <property type="entry name" value="Aminotransferase_I/II_large"/>
</dbReference>
<dbReference type="SUPFAM" id="SSF46785">
    <property type="entry name" value="Winged helix' DNA-binding domain"/>
    <property type="match status" value="1"/>
</dbReference>
<dbReference type="InterPro" id="IPR000524">
    <property type="entry name" value="Tscrpt_reg_HTH_GntR"/>
</dbReference>
<dbReference type="PRINTS" id="PR00035">
    <property type="entry name" value="HTHGNTR"/>
</dbReference>
<keyword evidence="8" id="KW-1185">Reference proteome</keyword>
<dbReference type="GO" id="GO:0008483">
    <property type="term" value="F:transaminase activity"/>
    <property type="evidence" value="ECO:0007669"/>
    <property type="project" value="UniProtKB-KW"/>
</dbReference>
<proteinExistence type="inferred from homology"/>
<dbReference type="Proteomes" id="UP001427805">
    <property type="component" value="Unassembled WGS sequence"/>
</dbReference>
<dbReference type="PROSITE" id="PS50949">
    <property type="entry name" value="HTH_GNTR"/>
    <property type="match status" value="1"/>
</dbReference>
<evidence type="ECO:0000313" key="8">
    <source>
        <dbReference type="Proteomes" id="UP001427805"/>
    </source>
</evidence>
<keyword evidence="5" id="KW-0804">Transcription</keyword>
<dbReference type="InterPro" id="IPR015421">
    <property type="entry name" value="PyrdxlP-dep_Trfase_major"/>
</dbReference>
<evidence type="ECO:0000256" key="2">
    <source>
        <dbReference type="ARBA" id="ARBA00022898"/>
    </source>
</evidence>
<keyword evidence="4" id="KW-0238">DNA-binding</keyword>
<sequence length="485" mass="52644">MTMIPLKAGSLSRLLGAWRADGSAEPTYRLLARALRLLILDGRVALGVRMPGERELAQALGVSRTTLTAAYGQLRDEGYLVSRRGSGSITHLPGGGALSARPQDDPTEPAEIDWTAAALPAPPGLWQAYEEALRRLPGWLSGIGYELLGLPELRAAIARDYERRGCPTRPEQIMVTSGAQNGLTLVLRAMAGPGDRIAVDHPTYRTAIDAILRNNCQPVPVALPEQGWDLEALEASFRQAGPRFAYLLPDHHNPTGRLMDAADRADLVALAARSRTPLLIDETMAFSGFGTAMPAPVAAHDPEGQFVLSLGSASKRWWGGLRIGWVRASEQRIAELARLRAVLDMGTPVLEQLAVTVLFERDEGAAARAADLRARCERLRALLAEALPHWRIPMPEGGLALWAELPRPEASALAAMAQGLGLRIVPGPRFAVDGAFERFVRLPFTLAETDMTRAVERLAQAEARLHRRGSTAQTAWRSVEAERVI</sequence>
<dbReference type="Pfam" id="PF00155">
    <property type="entry name" value="Aminotran_1_2"/>
    <property type="match status" value="1"/>
</dbReference>
<dbReference type="CDD" id="cd07377">
    <property type="entry name" value="WHTH_GntR"/>
    <property type="match status" value="1"/>
</dbReference>
<comment type="similarity">
    <text evidence="1">In the C-terminal section; belongs to the class-I pyridoxal-phosphate-dependent aminotransferase family.</text>
</comment>
<dbReference type="Gene3D" id="1.10.10.10">
    <property type="entry name" value="Winged helix-like DNA-binding domain superfamily/Winged helix DNA-binding domain"/>
    <property type="match status" value="1"/>
</dbReference>
<evidence type="ECO:0000256" key="1">
    <source>
        <dbReference type="ARBA" id="ARBA00005384"/>
    </source>
</evidence>
<dbReference type="PANTHER" id="PTHR46577">
    <property type="entry name" value="HTH-TYPE TRANSCRIPTIONAL REGULATORY PROTEIN GABR"/>
    <property type="match status" value="1"/>
</dbReference>
<evidence type="ECO:0000256" key="4">
    <source>
        <dbReference type="ARBA" id="ARBA00023125"/>
    </source>
</evidence>
<gene>
    <name evidence="7" type="ORF">TPR58_05705</name>
</gene>
<name>A0ABV0B500_9SPHN</name>